<comment type="similarity">
    <text evidence="3">Belongs to the peptidase S9C family.</text>
</comment>
<dbReference type="OrthoDB" id="416344at2759"/>
<comment type="subcellular location">
    <subcellularLocation>
        <location evidence="2">Cytoplasm</location>
    </subcellularLocation>
</comment>
<evidence type="ECO:0000313" key="16">
    <source>
        <dbReference type="Proteomes" id="UP000887013"/>
    </source>
</evidence>
<evidence type="ECO:0000256" key="6">
    <source>
        <dbReference type="ARBA" id="ARBA00018421"/>
    </source>
</evidence>
<evidence type="ECO:0000256" key="7">
    <source>
        <dbReference type="ARBA" id="ARBA00022490"/>
    </source>
</evidence>
<dbReference type="InterPro" id="IPR011042">
    <property type="entry name" value="6-blade_b-propeller_TolB-like"/>
</dbReference>
<comment type="catalytic activity">
    <reaction evidence="1">
        <text>Cleavage of an N-acetyl or N-formyl amino acid from the N-terminus of a polypeptide.</text>
        <dbReference type="EC" id="3.4.19.1"/>
    </reaction>
</comment>
<keyword evidence="8" id="KW-0378">Hydrolase</keyword>
<dbReference type="InterPro" id="IPR001375">
    <property type="entry name" value="Peptidase_S9_cat"/>
</dbReference>
<evidence type="ECO:0000256" key="3">
    <source>
        <dbReference type="ARBA" id="ARBA00010040"/>
    </source>
</evidence>
<dbReference type="InterPro" id="IPR045550">
    <property type="entry name" value="AARE_N"/>
</dbReference>
<evidence type="ECO:0000256" key="4">
    <source>
        <dbReference type="ARBA" id="ARBA00011881"/>
    </source>
</evidence>
<dbReference type="Pfam" id="PF19283">
    <property type="entry name" value="APEH_N"/>
    <property type="match status" value="1"/>
</dbReference>
<name>A0A8X6NIK5_NEPPI</name>
<dbReference type="InterPro" id="IPR029058">
    <property type="entry name" value="AB_hydrolase_fold"/>
</dbReference>
<comment type="subunit">
    <text evidence="4">Homotetramer.</text>
</comment>
<dbReference type="GO" id="GO:0006508">
    <property type="term" value="P:proteolysis"/>
    <property type="evidence" value="ECO:0007669"/>
    <property type="project" value="InterPro"/>
</dbReference>
<comment type="function">
    <text evidence="12">This enzyme catalyzes the hydrolysis of the N-terminal peptide bond of an N-acetylated peptide to generate an N-acetylated amino acid and a peptide with a free N-terminus. It preferentially cleaves off Ac-Ala, Ac-Met and Ac-Ser. Also, involved in the degradation of oxidized and glycated proteins.</text>
</comment>
<sequence>MIIVASFQKKCIFQILEARLFPKHLCGPLNTSQKLFSKVQFQHQKFKSQRLCISFWNKFCTITTMDLKILQCTQTYKEIATIPSVVSAKILPGSDDNVSCIRTLWSSQDFIRFDKTVFSRDFVVENKDFKVLSSGIPCDINSIHMCSFSKSGKKQAILTEKKTPEEKLYLEIWSGSRKEATFDMTERKEHGKICKTDPFKCFEWSSDEKFLLYTAEEKQAKSVSYFKDTSQNNGETESSIKGEEYVYREEWGEACVGDHHKVLCILDTKTGSIEILPTSNINSDISFGQGKWGPRDESIIFLGWKEFPYRLGVWACRNRRSSLYVMYLISKYIECITLDDNICVRSPRFSPDFASLIYLQNSSDGPHFKGAKLQKYDWETRKYSTLVDLVDNAVGSEFPGIYTDYLPSRCWTEDGKYVYFSTVWRSQTAIVCVDAYNGHIQRVEVDKDYGVCSVLDVHSNIIVAEVSSPSIEPCVVIGRINSNDRGFIEWKYLDSYAPNKHSDINWEIIKMFPVIANKDYPDLDYDIVVISPKERQKKCPLIVLPHGGPHSCFTAGFLFRRIGFVKLGYVLCVVNYRGSIGFGENSVNSLPGNIGTQDVSDVQQAALHVKNNSNFDIGDIFVFGGSHGGFLAAHLCGQFHDFYKAAALLNPVIDVGSMLSVSDIPDWNWVEGGLGDSLNLSELVTPSHFKVMWEKSPISHLLNVQTPTLLLLGKKDLRVPMSQGLKYYQLLKARNVPVKVYVYDDNHQLLKTPHDGDSFMQAALWFNKHLSS</sequence>
<evidence type="ECO:0000256" key="10">
    <source>
        <dbReference type="ARBA" id="ARBA00032284"/>
    </source>
</evidence>
<dbReference type="SUPFAM" id="SSF82171">
    <property type="entry name" value="DPP6 N-terminal domain-like"/>
    <property type="match status" value="1"/>
</dbReference>
<evidence type="ECO:0000256" key="9">
    <source>
        <dbReference type="ARBA" id="ARBA00022990"/>
    </source>
</evidence>
<dbReference type="Gene3D" id="3.40.50.1820">
    <property type="entry name" value="alpha/beta hydrolase"/>
    <property type="match status" value="1"/>
</dbReference>
<dbReference type="GO" id="GO:0008242">
    <property type="term" value="F:omega peptidase activity"/>
    <property type="evidence" value="ECO:0007669"/>
    <property type="project" value="UniProtKB-EC"/>
</dbReference>
<evidence type="ECO:0000256" key="8">
    <source>
        <dbReference type="ARBA" id="ARBA00022801"/>
    </source>
</evidence>
<organism evidence="15 16">
    <name type="scientific">Nephila pilipes</name>
    <name type="common">Giant wood spider</name>
    <name type="synonym">Nephila maculata</name>
    <dbReference type="NCBI Taxonomy" id="299642"/>
    <lineage>
        <taxon>Eukaryota</taxon>
        <taxon>Metazoa</taxon>
        <taxon>Ecdysozoa</taxon>
        <taxon>Arthropoda</taxon>
        <taxon>Chelicerata</taxon>
        <taxon>Arachnida</taxon>
        <taxon>Araneae</taxon>
        <taxon>Araneomorphae</taxon>
        <taxon>Entelegynae</taxon>
        <taxon>Araneoidea</taxon>
        <taxon>Nephilidae</taxon>
        <taxon>Nephila</taxon>
    </lineage>
</organism>
<comment type="caution">
    <text evidence="15">The sequence shown here is derived from an EMBL/GenBank/DDBJ whole genome shotgun (WGS) entry which is preliminary data.</text>
</comment>
<evidence type="ECO:0000256" key="11">
    <source>
        <dbReference type="ARBA" id="ARBA00032596"/>
    </source>
</evidence>
<evidence type="ECO:0000259" key="13">
    <source>
        <dbReference type="Pfam" id="PF00326"/>
    </source>
</evidence>
<protein>
    <recommendedName>
        <fullName evidence="6">Acylamino-acid-releasing enzyme</fullName>
        <ecNumber evidence="5">3.4.19.1</ecNumber>
    </recommendedName>
    <alternativeName>
        <fullName evidence="11">Acyl-peptide hydrolase</fullName>
    </alternativeName>
    <alternativeName>
        <fullName evidence="10">Acylaminoacyl-peptidase</fullName>
    </alternativeName>
</protein>
<dbReference type="InterPro" id="IPR002471">
    <property type="entry name" value="Pept_S9_AS"/>
</dbReference>
<dbReference type="EC" id="3.4.19.1" evidence="5"/>
<evidence type="ECO:0000256" key="1">
    <source>
        <dbReference type="ARBA" id="ARBA00000721"/>
    </source>
</evidence>
<keyword evidence="9" id="KW-0007">Acetylation</keyword>
<dbReference type="Gene3D" id="2.120.10.30">
    <property type="entry name" value="TolB, C-terminal domain"/>
    <property type="match status" value="1"/>
</dbReference>
<dbReference type="PROSITE" id="PS00708">
    <property type="entry name" value="PRO_ENDOPEP_SER"/>
    <property type="match status" value="1"/>
</dbReference>
<dbReference type="AlphaFoldDB" id="A0A8X6NIK5"/>
<gene>
    <name evidence="15" type="primary">Apeh</name>
    <name evidence="15" type="ORF">NPIL_77841</name>
</gene>
<evidence type="ECO:0000256" key="12">
    <source>
        <dbReference type="ARBA" id="ARBA00045885"/>
    </source>
</evidence>
<dbReference type="GO" id="GO:0005737">
    <property type="term" value="C:cytoplasm"/>
    <property type="evidence" value="ECO:0007669"/>
    <property type="project" value="UniProtKB-SubCell"/>
</dbReference>
<dbReference type="Pfam" id="PF00326">
    <property type="entry name" value="Peptidase_S9"/>
    <property type="match status" value="1"/>
</dbReference>
<dbReference type="SUPFAM" id="SSF53474">
    <property type="entry name" value="alpha/beta-Hydrolases"/>
    <property type="match status" value="1"/>
</dbReference>
<dbReference type="PANTHER" id="PTHR42776">
    <property type="entry name" value="SERINE PEPTIDASE S9 FAMILY MEMBER"/>
    <property type="match status" value="1"/>
</dbReference>
<accession>A0A8X6NIK5</accession>
<proteinExistence type="inferred from homology"/>
<feature type="domain" description="Acylamino-acid-releasing enzyme N-terminal" evidence="14">
    <location>
        <begin position="73"/>
        <end position="500"/>
    </location>
</feature>
<evidence type="ECO:0000256" key="5">
    <source>
        <dbReference type="ARBA" id="ARBA00012917"/>
    </source>
</evidence>
<dbReference type="GO" id="GO:0004252">
    <property type="term" value="F:serine-type endopeptidase activity"/>
    <property type="evidence" value="ECO:0007669"/>
    <property type="project" value="InterPro"/>
</dbReference>
<dbReference type="EMBL" id="BMAW01104486">
    <property type="protein sequence ID" value="GFT14760.1"/>
    <property type="molecule type" value="Genomic_DNA"/>
</dbReference>
<feature type="domain" description="Peptidase S9 prolyl oligopeptidase catalytic" evidence="13">
    <location>
        <begin position="565"/>
        <end position="771"/>
    </location>
</feature>
<dbReference type="PANTHER" id="PTHR42776:SF4">
    <property type="entry name" value="ACYLAMINO-ACID-RELEASING ENZYME"/>
    <property type="match status" value="1"/>
</dbReference>
<reference evidence="15" key="1">
    <citation type="submission" date="2020-08" db="EMBL/GenBank/DDBJ databases">
        <title>Multicomponent nature underlies the extraordinary mechanical properties of spider dragline silk.</title>
        <authorList>
            <person name="Kono N."/>
            <person name="Nakamura H."/>
            <person name="Mori M."/>
            <person name="Yoshida Y."/>
            <person name="Ohtoshi R."/>
            <person name="Malay A.D."/>
            <person name="Moran D.A.P."/>
            <person name="Tomita M."/>
            <person name="Numata K."/>
            <person name="Arakawa K."/>
        </authorList>
    </citation>
    <scope>NUCLEOTIDE SEQUENCE</scope>
</reference>
<evidence type="ECO:0000256" key="2">
    <source>
        <dbReference type="ARBA" id="ARBA00004496"/>
    </source>
</evidence>
<evidence type="ECO:0000259" key="14">
    <source>
        <dbReference type="Pfam" id="PF19283"/>
    </source>
</evidence>
<keyword evidence="7" id="KW-0963">Cytoplasm</keyword>
<keyword evidence="16" id="KW-1185">Reference proteome</keyword>
<dbReference type="Proteomes" id="UP000887013">
    <property type="component" value="Unassembled WGS sequence"/>
</dbReference>
<evidence type="ECO:0000313" key="15">
    <source>
        <dbReference type="EMBL" id="GFT14760.1"/>
    </source>
</evidence>